<feature type="transmembrane region" description="Helical" evidence="1">
    <location>
        <begin position="80"/>
        <end position="101"/>
    </location>
</feature>
<protein>
    <recommendedName>
        <fullName evidence="5">MAM domain-containing protein</fullName>
    </recommendedName>
</protein>
<feature type="signal peptide" evidence="2">
    <location>
        <begin position="1"/>
        <end position="25"/>
    </location>
</feature>
<comment type="caution">
    <text evidence="3">The sequence shown here is derived from an EMBL/GenBank/DDBJ whole genome shotgun (WGS) entry which is preliminary data.</text>
</comment>
<keyword evidence="4" id="KW-1185">Reference proteome</keyword>
<evidence type="ECO:0000256" key="1">
    <source>
        <dbReference type="SAM" id="Phobius"/>
    </source>
</evidence>
<accession>A0ABY0GZR3</accession>
<evidence type="ECO:0000313" key="3">
    <source>
        <dbReference type="EMBL" id="RYO78461.1"/>
    </source>
</evidence>
<evidence type="ECO:0008006" key="5">
    <source>
        <dbReference type="Google" id="ProtNLM"/>
    </source>
</evidence>
<reference evidence="3 4" key="1">
    <citation type="submission" date="2018-06" db="EMBL/GenBank/DDBJ databases">
        <title>Complete Genomes of Monosporascus.</title>
        <authorList>
            <person name="Robinson A.J."/>
            <person name="Natvig D.O."/>
        </authorList>
    </citation>
    <scope>NUCLEOTIDE SEQUENCE [LARGE SCALE GENOMIC DNA]</scope>
    <source>
        <strain evidence="3 4">CBS 609.92</strain>
    </source>
</reference>
<dbReference type="Proteomes" id="UP000294003">
    <property type="component" value="Unassembled WGS sequence"/>
</dbReference>
<keyword evidence="1" id="KW-0812">Transmembrane</keyword>
<organism evidence="3 4">
    <name type="scientific">Monosporascus cannonballus</name>
    <dbReference type="NCBI Taxonomy" id="155416"/>
    <lineage>
        <taxon>Eukaryota</taxon>
        <taxon>Fungi</taxon>
        <taxon>Dikarya</taxon>
        <taxon>Ascomycota</taxon>
        <taxon>Pezizomycotina</taxon>
        <taxon>Sordariomycetes</taxon>
        <taxon>Xylariomycetidae</taxon>
        <taxon>Xylariales</taxon>
        <taxon>Xylariales incertae sedis</taxon>
        <taxon>Monosporascus</taxon>
    </lineage>
</organism>
<name>A0ABY0GZR3_9PEZI</name>
<dbReference type="EMBL" id="QJNS01000383">
    <property type="protein sequence ID" value="RYO78461.1"/>
    <property type="molecule type" value="Genomic_DNA"/>
</dbReference>
<gene>
    <name evidence="3" type="ORF">DL762_008687</name>
</gene>
<sequence length="319" mass="35697">MAVKMSSQLTSYLLSLLAFLNCAEAQCYGRLCVSWPYDTTLITSYKTTVWTVSLLNSTTADATASATSSAFSNSTSFPVYSVYLIFTVLEYFCNFVSAILYHAHPHKHLLTVSISHQLCFYKLDYDGAAVSTAFYIHLVIRDPDEQRRATIDHQQRVPILPAVHHGVADRERGLRDRAVALERRPRGRALDELWDRHPGANGSCTAFQVDMQANSLSDDLVAKLRLLPALLLFPRASRLSVAYTVSFAVRFAARNEAHLDVFANGRILRSVVSHDVGTEWVSVEIPYTVSDRVVQLEFTLVLGDAPENTIWFDRVGMES</sequence>
<keyword evidence="1" id="KW-0472">Membrane</keyword>
<proteinExistence type="predicted"/>
<evidence type="ECO:0000313" key="4">
    <source>
        <dbReference type="Proteomes" id="UP000294003"/>
    </source>
</evidence>
<evidence type="ECO:0000256" key="2">
    <source>
        <dbReference type="SAM" id="SignalP"/>
    </source>
</evidence>
<keyword evidence="1" id="KW-1133">Transmembrane helix</keyword>
<feature type="chain" id="PRO_5046366927" description="MAM domain-containing protein" evidence="2">
    <location>
        <begin position="26"/>
        <end position="319"/>
    </location>
</feature>
<keyword evidence="2" id="KW-0732">Signal</keyword>